<proteinExistence type="inferred from homology"/>
<evidence type="ECO:0000256" key="1">
    <source>
        <dbReference type="ARBA" id="ARBA00004752"/>
    </source>
</evidence>
<keyword evidence="3" id="KW-0328">Glycosyltransferase</keyword>
<comment type="pathway">
    <text evidence="1 9">Cell wall biogenesis; peptidoglycan biosynthesis.</text>
</comment>
<evidence type="ECO:0000256" key="10">
    <source>
        <dbReference type="SAM" id="SignalP"/>
    </source>
</evidence>
<keyword evidence="6 9" id="KW-0133">Cell shape</keyword>
<gene>
    <name evidence="12" type="ORF">N5A92_17560</name>
</gene>
<dbReference type="PANTHER" id="PTHR30582">
    <property type="entry name" value="L,D-TRANSPEPTIDASE"/>
    <property type="match status" value="1"/>
</dbReference>
<reference evidence="12 13" key="1">
    <citation type="submission" date="2022-09" db="EMBL/GenBank/DDBJ databases">
        <title>Chelativorans salina sp. nov., a novel slightly halophilic bacterium isolated from a saline lake sediment enrichment.</title>
        <authorList>
            <person name="Gao L."/>
            <person name="Fang B.-Z."/>
            <person name="Li W.-J."/>
        </authorList>
    </citation>
    <scope>NUCLEOTIDE SEQUENCE [LARGE SCALE GENOMIC DNA]</scope>
    <source>
        <strain evidence="12 13">EGI FJ00035</strain>
    </source>
</reference>
<feature type="domain" description="L,D-TPase catalytic" evidence="11">
    <location>
        <begin position="72"/>
        <end position="205"/>
    </location>
</feature>
<dbReference type="SUPFAM" id="SSF141523">
    <property type="entry name" value="L,D-transpeptidase catalytic domain-like"/>
    <property type="match status" value="1"/>
</dbReference>
<evidence type="ECO:0000313" key="13">
    <source>
        <dbReference type="Proteomes" id="UP001320831"/>
    </source>
</evidence>
<keyword evidence="4" id="KW-0808">Transferase</keyword>
<name>A0ABT2LQL1_9HYPH</name>
<evidence type="ECO:0000256" key="9">
    <source>
        <dbReference type="PROSITE-ProRule" id="PRU01373"/>
    </source>
</evidence>
<dbReference type="RefSeq" id="WP_260905062.1">
    <property type="nucleotide sequence ID" value="NZ_JAOCZP010000005.1"/>
</dbReference>
<evidence type="ECO:0000256" key="8">
    <source>
        <dbReference type="ARBA" id="ARBA00023316"/>
    </source>
</evidence>
<feature type="active site" description="Nucleophile" evidence="9">
    <location>
        <position position="181"/>
    </location>
</feature>
<keyword evidence="10" id="KW-0732">Signal</keyword>
<keyword evidence="8 9" id="KW-0961">Cell wall biogenesis/degradation</keyword>
<organism evidence="12 13">
    <name type="scientific">Chelativorans salis</name>
    <dbReference type="NCBI Taxonomy" id="2978478"/>
    <lineage>
        <taxon>Bacteria</taxon>
        <taxon>Pseudomonadati</taxon>
        <taxon>Pseudomonadota</taxon>
        <taxon>Alphaproteobacteria</taxon>
        <taxon>Hyphomicrobiales</taxon>
        <taxon>Phyllobacteriaceae</taxon>
        <taxon>Chelativorans</taxon>
    </lineage>
</organism>
<evidence type="ECO:0000256" key="7">
    <source>
        <dbReference type="ARBA" id="ARBA00022984"/>
    </source>
</evidence>
<dbReference type="EMBL" id="JAOCZP010000005">
    <property type="protein sequence ID" value="MCT7376841.1"/>
    <property type="molecule type" value="Genomic_DNA"/>
</dbReference>
<evidence type="ECO:0000256" key="5">
    <source>
        <dbReference type="ARBA" id="ARBA00022801"/>
    </source>
</evidence>
<keyword evidence="5" id="KW-0378">Hydrolase</keyword>
<feature type="signal peptide" evidence="10">
    <location>
        <begin position="1"/>
        <end position="18"/>
    </location>
</feature>
<feature type="chain" id="PRO_5045213293" evidence="10">
    <location>
        <begin position="19"/>
        <end position="206"/>
    </location>
</feature>
<feature type="active site" description="Proton donor/acceptor" evidence="9">
    <location>
        <position position="165"/>
    </location>
</feature>
<dbReference type="InterPro" id="IPR005490">
    <property type="entry name" value="LD_TPept_cat_dom"/>
</dbReference>
<dbReference type="Proteomes" id="UP001320831">
    <property type="component" value="Unassembled WGS sequence"/>
</dbReference>
<evidence type="ECO:0000256" key="2">
    <source>
        <dbReference type="ARBA" id="ARBA00005992"/>
    </source>
</evidence>
<dbReference type="CDD" id="cd16913">
    <property type="entry name" value="YkuD_like"/>
    <property type="match status" value="1"/>
</dbReference>
<comment type="similarity">
    <text evidence="2">Belongs to the YkuD family.</text>
</comment>
<dbReference type="PROSITE" id="PS52029">
    <property type="entry name" value="LD_TPASE"/>
    <property type="match status" value="1"/>
</dbReference>
<dbReference type="InterPro" id="IPR038063">
    <property type="entry name" value="Transpep_catalytic_dom"/>
</dbReference>
<dbReference type="PANTHER" id="PTHR30582:SF24">
    <property type="entry name" value="L,D-TRANSPEPTIDASE ERFK_SRFK-RELATED"/>
    <property type="match status" value="1"/>
</dbReference>
<evidence type="ECO:0000256" key="6">
    <source>
        <dbReference type="ARBA" id="ARBA00022960"/>
    </source>
</evidence>
<sequence>MVTLLIAMFAASHPGALAQSGAYDPRTWAFDSDARSLLPPGETSAQTAFLRQPDLQPIVREIVTFSEPQPPGTIVISTSQRRLYYVLGNGKALKYAVGVGKEGFSWSGQHHITNKRKWPDWRPPEEMRRREAWHGRVLPAFVKGGPNNPLGARALYIGDTLCRIHGTNAPWTVGQATSSGCIRMANEDVIDLYERVSMGAKVVVRH</sequence>
<keyword evidence="7 9" id="KW-0573">Peptidoglycan synthesis</keyword>
<evidence type="ECO:0000313" key="12">
    <source>
        <dbReference type="EMBL" id="MCT7376841.1"/>
    </source>
</evidence>
<keyword evidence="13" id="KW-1185">Reference proteome</keyword>
<dbReference type="Pfam" id="PF03734">
    <property type="entry name" value="YkuD"/>
    <property type="match status" value="1"/>
</dbReference>
<evidence type="ECO:0000256" key="3">
    <source>
        <dbReference type="ARBA" id="ARBA00022676"/>
    </source>
</evidence>
<protein>
    <submittedName>
        <fullName evidence="12">L,D-transpeptidase</fullName>
    </submittedName>
</protein>
<comment type="caution">
    <text evidence="12">The sequence shown here is derived from an EMBL/GenBank/DDBJ whole genome shotgun (WGS) entry which is preliminary data.</text>
</comment>
<evidence type="ECO:0000259" key="11">
    <source>
        <dbReference type="PROSITE" id="PS52029"/>
    </source>
</evidence>
<dbReference type="Gene3D" id="2.40.440.10">
    <property type="entry name" value="L,D-transpeptidase catalytic domain-like"/>
    <property type="match status" value="1"/>
</dbReference>
<evidence type="ECO:0000256" key="4">
    <source>
        <dbReference type="ARBA" id="ARBA00022679"/>
    </source>
</evidence>
<dbReference type="InterPro" id="IPR050979">
    <property type="entry name" value="LD-transpeptidase"/>
</dbReference>
<accession>A0ABT2LQL1</accession>